<proteinExistence type="predicted"/>
<feature type="non-terminal residue" evidence="2">
    <location>
        <position position="82"/>
    </location>
</feature>
<name>A0AAD3M680_LATJO</name>
<evidence type="ECO:0000313" key="2">
    <source>
        <dbReference type="EMBL" id="GLD48265.1"/>
    </source>
</evidence>
<feature type="non-terminal residue" evidence="2">
    <location>
        <position position="1"/>
    </location>
</feature>
<accession>A0AAD3M680</accession>
<keyword evidence="1" id="KW-0472">Membrane</keyword>
<dbReference type="AlphaFoldDB" id="A0AAD3M680"/>
<keyword evidence="3" id="KW-1185">Reference proteome</keyword>
<dbReference type="EMBL" id="BRZM01000005">
    <property type="protein sequence ID" value="GLD48265.1"/>
    <property type="molecule type" value="Genomic_DNA"/>
</dbReference>
<gene>
    <name evidence="2" type="ORF">AKAME5_000227000</name>
</gene>
<protein>
    <submittedName>
        <fullName evidence="2">Adipocyte plasma membrane-associated protein-like protein</fullName>
    </submittedName>
</protein>
<feature type="transmembrane region" description="Helical" evidence="1">
    <location>
        <begin position="23"/>
        <end position="41"/>
    </location>
</feature>
<evidence type="ECO:0000313" key="3">
    <source>
        <dbReference type="Proteomes" id="UP001279410"/>
    </source>
</evidence>
<reference evidence="2" key="1">
    <citation type="submission" date="2022-08" db="EMBL/GenBank/DDBJ databases">
        <title>Genome sequencing of akame (Lates japonicus).</title>
        <authorList>
            <person name="Hashiguchi Y."/>
            <person name="Takahashi H."/>
        </authorList>
    </citation>
    <scope>NUCLEOTIDE SEQUENCE</scope>
    <source>
        <strain evidence="2">Kochi</strain>
    </source>
</reference>
<keyword evidence="1" id="KW-1133">Transmembrane helix</keyword>
<comment type="caution">
    <text evidence="2">The sequence shown here is derived from an EMBL/GenBank/DDBJ whole genome shotgun (WGS) entry which is preliminary data.</text>
</comment>
<keyword evidence="1" id="KW-0812">Transmembrane</keyword>
<dbReference type="Proteomes" id="UP001279410">
    <property type="component" value="Unassembled WGS sequence"/>
</dbReference>
<evidence type="ECO:0000256" key="1">
    <source>
        <dbReference type="SAM" id="Phobius"/>
    </source>
</evidence>
<organism evidence="2 3">
    <name type="scientific">Lates japonicus</name>
    <name type="common">Japanese lates</name>
    <dbReference type="NCBI Taxonomy" id="270547"/>
    <lineage>
        <taxon>Eukaryota</taxon>
        <taxon>Metazoa</taxon>
        <taxon>Chordata</taxon>
        <taxon>Craniata</taxon>
        <taxon>Vertebrata</taxon>
        <taxon>Euteleostomi</taxon>
        <taxon>Actinopterygii</taxon>
        <taxon>Neopterygii</taxon>
        <taxon>Teleostei</taxon>
        <taxon>Neoteleostei</taxon>
        <taxon>Acanthomorphata</taxon>
        <taxon>Carangaria</taxon>
        <taxon>Carangaria incertae sedis</taxon>
        <taxon>Centropomidae</taxon>
        <taxon>Lates</taxon>
    </lineage>
</organism>
<sequence>TCAIQQEEETPTQNPTMFSRRTLFVALLAVAVGVYLLPSPIDPKPHVLKGPPPALEGPLAVNTRLQRGRRLFTGKLHGPESF</sequence>